<evidence type="ECO:0000256" key="10">
    <source>
        <dbReference type="ARBA" id="ARBA00022679"/>
    </source>
</evidence>
<dbReference type="GO" id="GO:0005634">
    <property type="term" value="C:nucleus"/>
    <property type="evidence" value="ECO:0007669"/>
    <property type="project" value="UniProtKB-SubCell"/>
</dbReference>
<dbReference type="GO" id="GO:0010992">
    <property type="term" value="P:ubiquitin recycling"/>
    <property type="evidence" value="ECO:0007669"/>
    <property type="project" value="TreeGrafter"/>
</dbReference>
<feature type="domain" description="PUL" evidence="17">
    <location>
        <begin position="518"/>
        <end position="809"/>
    </location>
</feature>
<keyword evidence="10" id="KW-0808">Transferase</keyword>
<evidence type="ECO:0000256" key="12">
    <source>
        <dbReference type="ARBA" id="ARBA00023242"/>
    </source>
</evidence>
<dbReference type="PROSITE" id="PS51396">
    <property type="entry name" value="PUL"/>
    <property type="match status" value="1"/>
</dbReference>
<dbReference type="InterPro" id="IPR001680">
    <property type="entry name" value="WD40_rpt"/>
</dbReference>
<dbReference type="Proteomes" id="UP000663846">
    <property type="component" value="Unassembled WGS sequence"/>
</dbReference>
<evidence type="ECO:0000256" key="14">
    <source>
        <dbReference type="PROSITE-ProRule" id="PRU00221"/>
    </source>
</evidence>
<dbReference type="PANTHER" id="PTHR19849:SF0">
    <property type="entry name" value="PHOSPHOLIPASE A-2-ACTIVATING PROTEIN"/>
    <property type="match status" value="1"/>
</dbReference>
<feature type="repeat" description="WD" evidence="14">
    <location>
        <begin position="147"/>
        <end position="178"/>
    </location>
</feature>
<keyword evidence="8 14" id="KW-0853">WD repeat</keyword>
<comment type="pathway">
    <text evidence="3">Cofactor biosynthesis; riboflavin biosynthesis; riboflavin from 2-hydroxy-3-oxobutyl phosphate and 5-amino-6-(D-ribitylamino)uracil: step 1/2.</text>
</comment>
<evidence type="ECO:0000256" key="7">
    <source>
        <dbReference type="ARBA" id="ARBA00022490"/>
    </source>
</evidence>
<dbReference type="Gene3D" id="1.25.10.10">
    <property type="entry name" value="Leucine-rich Repeat Variant"/>
    <property type="match status" value="1"/>
</dbReference>
<dbReference type="EC" id="2.5.1.78" evidence="6"/>
<dbReference type="Gene3D" id="3.40.50.960">
    <property type="entry name" value="Lumazine/riboflavin synthase"/>
    <property type="match status" value="1"/>
</dbReference>
<feature type="repeat" description="WD" evidence="14">
    <location>
        <begin position="108"/>
        <end position="139"/>
    </location>
</feature>
<feature type="compositionally biased region" description="Low complexity" evidence="15">
    <location>
        <begin position="480"/>
        <end position="508"/>
    </location>
</feature>
<comment type="similarity">
    <text evidence="4">Belongs to the DMRL synthase family.</text>
</comment>
<evidence type="ECO:0000256" key="2">
    <source>
        <dbReference type="ARBA" id="ARBA00004496"/>
    </source>
</evidence>
<evidence type="ECO:0000256" key="11">
    <source>
        <dbReference type="ARBA" id="ARBA00022737"/>
    </source>
</evidence>
<proteinExistence type="inferred from homology"/>
<accession>A0A8H2WMY3</accession>
<evidence type="ECO:0000256" key="8">
    <source>
        <dbReference type="ARBA" id="ARBA00022574"/>
    </source>
</evidence>
<comment type="subcellular location">
    <subcellularLocation>
        <location evidence="2">Cytoplasm</location>
    </subcellularLocation>
    <subcellularLocation>
        <location evidence="1">Nucleus</location>
    </subcellularLocation>
</comment>
<dbReference type="Pfam" id="PF00400">
    <property type="entry name" value="WD40"/>
    <property type="match status" value="6"/>
</dbReference>
<dbReference type="GO" id="GO:0043161">
    <property type="term" value="P:proteasome-mediated ubiquitin-dependent protein catabolic process"/>
    <property type="evidence" value="ECO:0007669"/>
    <property type="project" value="TreeGrafter"/>
</dbReference>
<evidence type="ECO:0000313" key="19">
    <source>
        <dbReference type="Proteomes" id="UP000663846"/>
    </source>
</evidence>
<gene>
    <name evidence="18" type="ORF">RDB_LOCUS51745</name>
</gene>
<keyword evidence="12" id="KW-0539">Nucleus</keyword>
<comment type="caution">
    <text evidence="18">The sequence shown here is derived from an EMBL/GenBank/DDBJ whole genome shotgun (WGS) entry which is preliminary data.</text>
</comment>
<evidence type="ECO:0000256" key="1">
    <source>
        <dbReference type="ARBA" id="ARBA00004123"/>
    </source>
</evidence>
<dbReference type="AlphaFoldDB" id="A0A8H2WMY3"/>
<evidence type="ECO:0000256" key="9">
    <source>
        <dbReference type="ARBA" id="ARBA00022619"/>
    </source>
</evidence>
<comment type="catalytic activity">
    <reaction evidence="13">
        <text>(2S)-2-hydroxy-3-oxobutyl phosphate + 5-amino-6-(D-ribitylamino)uracil = 6,7-dimethyl-8-(1-D-ribityl)lumazine + phosphate + 2 H2O + H(+)</text>
        <dbReference type="Rhea" id="RHEA:26152"/>
        <dbReference type="ChEBI" id="CHEBI:15377"/>
        <dbReference type="ChEBI" id="CHEBI:15378"/>
        <dbReference type="ChEBI" id="CHEBI:15934"/>
        <dbReference type="ChEBI" id="CHEBI:43474"/>
        <dbReference type="ChEBI" id="CHEBI:58201"/>
        <dbReference type="ChEBI" id="CHEBI:58830"/>
        <dbReference type="EC" id="2.5.1.78"/>
    </reaction>
</comment>
<dbReference type="SMART" id="SM00320">
    <property type="entry name" value="WD40"/>
    <property type="match status" value="7"/>
</dbReference>
<evidence type="ECO:0000256" key="15">
    <source>
        <dbReference type="SAM" id="MobiDB-lite"/>
    </source>
</evidence>
<keyword evidence="7" id="KW-0963">Cytoplasm</keyword>
<dbReference type="InterPro" id="IPR034964">
    <property type="entry name" value="LS"/>
</dbReference>
<dbReference type="CDD" id="cd00200">
    <property type="entry name" value="WD40"/>
    <property type="match status" value="1"/>
</dbReference>
<reference evidence="18" key="1">
    <citation type="submission" date="2021-01" db="EMBL/GenBank/DDBJ databases">
        <authorList>
            <person name="Kaushik A."/>
        </authorList>
    </citation>
    <scope>NUCLEOTIDE SEQUENCE</scope>
    <source>
        <strain evidence="18">AG1-1C</strain>
    </source>
</reference>
<dbReference type="InterPro" id="IPR036467">
    <property type="entry name" value="LS/RS_sf"/>
</dbReference>
<dbReference type="InterPro" id="IPR036322">
    <property type="entry name" value="WD40_repeat_dom_sf"/>
</dbReference>
<evidence type="ECO:0000256" key="4">
    <source>
        <dbReference type="ARBA" id="ARBA00007424"/>
    </source>
</evidence>
<dbReference type="SUPFAM" id="SSF50978">
    <property type="entry name" value="WD40 repeat-like"/>
    <property type="match status" value="1"/>
</dbReference>
<feature type="region of interest" description="Disordered" evidence="15">
    <location>
        <begin position="467"/>
        <end position="516"/>
    </location>
</feature>
<dbReference type="GO" id="GO:0000906">
    <property type="term" value="F:6,7-dimethyl-8-ribityllumazine synthase activity"/>
    <property type="evidence" value="ECO:0007669"/>
    <property type="project" value="UniProtKB-EC"/>
</dbReference>
<feature type="repeat" description="WD" evidence="14">
    <location>
        <begin position="186"/>
        <end position="221"/>
    </location>
</feature>
<dbReference type="InterPro" id="IPR015943">
    <property type="entry name" value="WD40/YVTN_repeat-like_dom_sf"/>
</dbReference>
<dbReference type="Pfam" id="PF00885">
    <property type="entry name" value="DMRL_synthase"/>
    <property type="match status" value="2"/>
</dbReference>
<evidence type="ECO:0000256" key="13">
    <source>
        <dbReference type="ARBA" id="ARBA00048785"/>
    </source>
</evidence>
<evidence type="ECO:0000256" key="6">
    <source>
        <dbReference type="ARBA" id="ARBA00012664"/>
    </source>
</evidence>
<evidence type="ECO:0000256" key="3">
    <source>
        <dbReference type="ARBA" id="ARBA00004917"/>
    </source>
</evidence>
<dbReference type="SUPFAM" id="SSF52121">
    <property type="entry name" value="Lumazine synthase"/>
    <property type="match status" value="1"/>
</dbReference>
<comment type="similarity">
    <text evidence="5">Belongs to the WD repeat PLAP family.</text>
</comment>
<dbReference type="GO" id="GO:0043130">
    <property type="term" value="F:ubiquitin binding"/>
    <property type="evidence" value="ECO:0007669"/>
    <property type="project" value="TreeGrafter"/>
</dbReference>
<dbReference type="InterPro" id="IPR011989">
    <property type="entry name" value="ARM-like"/>
</dbReference>
<dbReference type="GO" id="GO:0009349">
    <property type="term" value="C:riboflavin synthase complex"/>
    <property type="evidence" value="ECO:0007669"/>
    <property type="project" value="InterPro"/>
</dbReference>
<dbReference type="FunFam" id="3.40.50.960:FF:000005">
    <property type="entry name" value="6,7-dimethyl-8-ribityllumazine synthase"/>
    <property type="match status" value="1"/>
</dbReference>
<dbReference type="InterPro" id="IPR038122">
    <property type="entry name" value="PFU_sf"/>
</dbReference>
<protein>
    <recommendedName>
        <fullName evidence="6">6,7-dimethyl-8-ribityllumazine synthase</fullName>
        <ecNumber evidence="6">2.5.1.78</ecNumber>
    </recommendedName>
</protein>
<organism evidence="18 19">
    <name type="scientific">Rhizoctonia solani</name>
    <dbReference type="NCBI Taxonomy" id="456999"/>
    <lineage>
        <taxon>Eukaryota</taxon>
        <taxon>Fungi</taxon>
        <taxon>Dikarya</taxon>
        <taxon>Basidiomycota</taxon>
        <taxon>Agaricomycotina</taxon>
        <taxon>Agaricomycetes</taxon>
        <taxon>Cantharellales</taxon>
        <taxon>Ceratobasidiaceae</taxon>
        <taxon>Rhizoctonia</taxon>
    </lineage>
</organism>
<dbReference type="CDD" id="cd09209">
    <property type="entry name" value="Lumazine_synthase-I"/>
    <property type="match status" value="1"/>
</dbReference>
<dbReference type="PROSITE" id="PS51394">
    <property type="entry name" value="PFU"/>
    <property type="match status" value="1"/>
</dbReference>
<dbReference type="GO" id="GO:0009231">
    <property type="term" value="P:riboflavin biosynthetic process"/>
    <property type="evidence" value="ECO:0007669"/>
    <property type="project" value="UniProtKB-UniPathway"/>
</dbReference>
<dbReference type="GO" id="GO:0005737">
    <property type="term" value="C:cytoplasm"/>
    <property type="evidence" value="ECO:0007669"/>
    <property type="project" value="UniProtKB-SubCell"/>
</dbReference>
<dbReference type="FunFam" id="2.130.10.10:FF:000175">
    <property type="entry name" value="Phospholipase A-2-activating protein"/>
    <property type="match status" value="1"/>
</dbReference>
<dbReference type="PANTHER" id="PTHR19849">
    <property type="entry name" value="PHOSPHOLIPASE A-2-ACTIVATING PROTEIN"/>
    <property type="match status" value="1"/>
</dbReference>
<dbReference type="PROSITE" id="PS50294">
    <property type="entry name" value="WD_REPEATS_REGION"/>
    <property type="match status" value="2"/>
</dbReference>
<dbReference type="UniPathway" id="UPA00275">
    <property type="reaction ID" value="UER00404"/>
</dbReference>
<dbReference type="InterPro" id="IPR002180">
    <property type="entry name" value="LS/RS"/>
</dbReference>
<evidence type="ECO:0000256" key="5">
    <source>
        <dbReference type="ARBA" id="ARBA00008495"/>
    </source>
</evidence>
<evidence type="ECO:0000259" key="16">
    <source>
        <dbReference type="PROSITE" id="PS51394"/>
    </source>
</evidence>
<dbReference type="InterPro" id="IPR015155">
    <property type="entry name" value="PFU"/>
</dbReference>
<keyword evidence="9" id="KW-0686">Riboflavin biosynthesis</keyword>
<evidence type="ECO:0000259" key="17">
    <source>
        <dbReference type="PROSITE" id="PS51396"/>
    </source>
</evidence>
<dbReference type="HAMAP" id="MF_00178">
    <property type="entry name" value="Lumazine_synth"/>
    <property type="match status" value="1"/>
</dbReference>
<evidence type="ECO:0000313" key="18">
    <source>
        <dbReference type="EMBL" id="CAE6397293.1"/>
    </source>
</evidence>
<dbReference type="Gene3D" id="2.130.10.10">
    <property type="entry name" value="YVTN repeat-like/Quinoprotein amine dehydrogenase"/>
    <property type="match status" value="1"/>
</dbReference>
<dbReference type="Gene3D" id="3.10.20.870">
    <property type="entry name" value="PFU (PLAA family ubiquitin binding), C-terminal domain"/>
    <property type="match status" value="1"/>
</dbReference>
<dbReference type="Pfam" id="PF08324">
    <property type="entry name" value="PUL"/>
    <property type="match status" value="1"/>
</dbReference>
<sequence length="1029" mass="110351">MGHLYKLSATLSAHSSDVRDLVAPTNDLILSVSRDSLAIAWRRDGPNGFTPTTYSAGSRYVNSVTYIPPQKNGGPGSQGYIVTGGQDTVINVFDLSHPDGAKEPTFTLLGHRENVCALDSTPSGTIVSGSWDSTARVWKNFQQVNELRGHSHSVWAVLAVDEDQTLTGSADKTIALWQGSKLAHRYTGHTDAVRGLSILPEGIDIGFASCSNDATVKLWTLGGDILHQFDGHTSFVYSLAAITETGSLISSGEDRTARVWEDGELVQTLTHPAISVWTVATMPNGDIVTGCSDGVVRVFSRNESRWANAETIQAFENQVASQAIPSESIGDVKKTDLPGPEALERPGNKDGQVIMVKTAAGSVEAHEWSAGQGKWVKIGDVVDAVGQNQKQLYNGKEYDYVFKVDIKDGAPPLSLPYNATDNPYSAAQKFLAENELSMEYIDQVVSFIEKNTGGLKIEQQSQQFVDPYTGGSRYQANPISGSSGNSTSYSDPFTGASRYAPASSHAAATPPPPKPANSILPVRSALAFKQANIPAMENKFKQLNEGLSGDPNTSSLALTPLEFKLFNRSFALMNTKAHSPPKVPVETSAELSQKDIDIIADVLARWPSLQRFPVVDLLRLLIAYSPNTFEAPQTSQKVIDALFEASEWKYEPWPLPLPKHRETNVLLTLRALSNLFQVGPHKVVGTGPWVPGLFTTLATGPYSVLTKTQKVALATIAFNYSVVELVGKVDPLAAPAHVSLVTLILNNEKEDNETGYRALVALGNIAYNAKNQGTLSDVAAAAYRPLLTNVAAAFPEERVLSLVQEIKALLDNVSPSNEPNNAFIGHCQVQYDGSNLRVAIVHARWNKTVIDALVAGAIEKLKERGVKESNIVVQSVPGSFELPLACSKVISASQTQASSTATDLLGGAASLLSLDTPQRVPSPAPGTVTVNMPSKAFDAVIAIGVLIKGSTMHFEYICDSVSHALMRLQMDTGVPVIFGVLTALTDDQALERAGLGRGANGKGHNHGEDWGLAAVEMGSHVQNWAAGKF</sequence>
<dbReference type="Pfam" id="PF09070">
    <property type="entry name" value="PFU"/>
    <property type="match status" value="1"/>
</dbReference>
<dbReference type="EMBL" id="CAJMWS010000300">
    <property type="protein sequence ID" value="CAE6397293.1"/>
    <property type="molecule type" value="Genomic_DNA"/>
</dbReference>
<name>A0A8H2WMY3_9AGAM</name>
<feature type="repeat" description="WD" evidence="14">
    <location>
        <begin position="229"/>
        <end position="261"/>
    </location>
</feature>
<dbReference type="NCBIfam" id="TIGR00114">
    <property type="entry name" value="lumazine-synth"/>
    <property type="match status" value="1"/>
</dbReference>
<feature type="domain" description="PFU" evidence="16">
    <location>
        <begin position="367"/>
        <end position="462"/>
    </location>
</feature>
<keyword evidence="11" id="KW-0677">Repeat</keyword>
<dbReference type="InterPro" id="IPR013535">
    <property type="entry name" value="PUL_dom"/>
</dbReference>
<dbReference type="PROSITE" id="PS50082">
    <property type="entry name" value="WD_REPEATS_2"/>
    <property type="match status" value="4"/>
</dbReference>